<dbReference type="Gramene" id="EFJ25812">
    <property type="protein sequence ID" value="EFJ25812"/>
    <property type="gene ID" value="SELMODRAFT_413797"/>
</dbReference>
<dbReference type="EMBL" id="GL377586">
    <property type="protein sequence ID" value="EFJ25812.1"/>
    <property type="molecule type" value="Genomic_DNA"/>
</dbReference>
<feature type="compositionally biased region" description="Polar residues" evidence="1">
    <location>
        <begin position="220"/>
        <end position="231"/>
    </location>
</feature>
<protein>
    <submittedName>
        <fullName evidence="2">Uncharacterized protein</fullName>
    </submittedName>
</protein>
<dbReference type="KEGG" id="smo:SELMODRAFT_413797"/>
<dbReference type="eggNOG" id="ENOG502RXHS">
    <property type="taxonomic scope" value="Eukaryota"/>
</dbReference>
<sequence length="264" mass="28347">MEDLELLEPVFGVASGKVEGRESSAFLPLAFRLRARDARTLDFVVSDFHDNTWEATRSIQQLEDLRDEVGIGGAWSEFVSYIGAAFSSGNVTLVLGGPASALAGRGATSGRIVALKAKGMPRVSIGLVRATDASDRMADIAVDACSSWRSLLKSLANEKAEAARCRMELEAEKVDSLIISPDDLSHDLSQLKTSMLEEKLDEMNPGGKKKKANSKELAMASQSSSGTNQATGGEVERTKAKTKRKVAPISSRSKRKGAKLEDDD</sequence>
<feature type="compositionally biased region" description="Basic residues" evidence="1">
    <location>
        <begin position="240"/>
        <end position="257"/>
    </location>
</feature>
<dbReference type="PANTHER" id="PTHR35770">
    <property type="entry name" value="U2 SMALL NUCLEAR RIBONUCLEOPROTEIN AUXILIARY FACTOR-LIKE PROTEIN"/>
    <property type="match status" value="1"/>
</dbReference>
<evidence type="ECO:0000313" key="2">
    <source>
        <dbReference type="EMBL" id="EFJ25812.1"/>
    </source>
</evidence>
<keyword evidence="3" id="KW-1185">Reference proteome</keyword>
<dbReference type="Proteomes" id="UP000001514">
    <property type="component" value="Unassembled WGS sequence"/>
</dbReference>
<evidence type="ECO:0000313" key="3">
    <source>
        <dbReference type="Proteomes" id="UP000001514"/>
    </source>
</evidence>
<dbReference type="InParanoid" id="D8RQ89"/>
<dbReference type="PANTHER" id="PTHR35770:SF1">
    <property type="entry name" value="U2 SMALL NUCLEAR RIBONUCLEOPROTEIN AUXILIARY FACTOR-LIKE PROTEIN"/>
    <property type="match status" value="1"/>
</dbReference>
<reference evidence="2 3" key="1">
    <citation type="journal article" date="2011" name="Science">
        <title>The Selaginella genome identifies genetic changes associated with the evolution of vascular plants.</title>
        <authorList>
            <person name="Banks J.A."/>
            <person name="Nishiyama T."/>
            <person name="Hasebe M."/>
            <person name="Bowman J.L."/>
            <person name="Gribskov M."/>
            <person name="dePamphilis C."/>
            <person name="Albert V.A."/>
            <person name="Aono N."/>
            <person name="Aoyama T."/>
            <person name="Ambrose B.A."/>
            <person name="Ashton N.W."/>
            <person name="Axtell M.J."/>
            <person name="Barker E."/>
            <person name="Barker M.S."/>
            <person name="Bennetzen J.L."/>
            <person name="Bonawitz N.D."/>
            <person name="Chapple C."/>
            <person name="Cheng C."/>
            <person name="Correa L.G."/>
            <person name="Dacre M."/>
            <person name="DeBarry J."/>
            <person name="Dreyer I."/>
            <person name="Elias M."/>
            <person name="Engstrom E.M."/>
            <person name="Estelle M."/>
            <person name="Feng L."/>
            <person name="Finet C."/>
            <person name="Floyd S.K."/>
            <person name="Frommer W.B."/>
            <person name="Fujita T."/>
            <person name="Gramzow L."/>
            <person name="Gutensohn M."/>
            <person name="Harholt J."/>
            <person name="Hattori M."/>
            <person name="Heyl A."/>
            <person name="Hirai T."/>
            <person name="Hiwatashi Y."/>
            <person name="Ishikawa M."/>
            <person name="Iwata M."/>
            <person name="Karol K.G."/>
            <person name="Koehler B."/>
            <person name="Kolukisaoglu U."/>
            <person name="Kubo M."/>
            <person name="Kurata T."/>
            <person name="Lalonde S."/>
            <person name="Li K."/>
            <person name="Li Y."/>
            <person name="Litt A."/>
            <person name="Lyons E."/>
            <person name="Manning G."/>
            <person name="Maruyama T."/>
            <person name="Michael T.P."/>
            <person name="Mikami K."/>
            <person name="Miyazaki S."/>
            <person name="Morinaga S."/>
            <person name="Murata T."/>
            <person name="Mueller-Roeber B."/>
            <person name="Nelson D.R."/>
            <person name="Obara M."/>
            <person name="Oguri Y."/>
            <person name="Olmstead R.G."/>
            <person name="Onodera N."/>
            <person name="Petersen B.L."/>
            <person name="Pils B."/>
            <person name="Prigge M."/>
            <person name="Rensing S.A."/>
            <person name="Riano-Pachon D.M."/>
            <person name="Roberts A.W."/>
            <person name="Sato Y."/>
            <person name="Scheller H.V."/>
            <person name="Schulz B."/>
            <person name="Schulz C."/>
            <person name="Shakirov E.V."/>
            <person name="Shibagaki N."/>
            <person name="Shinohara N."/>
            <person name="Shippen D.E."/>
            <person name="Soerensen I."/>
            <person name="Sotooka R."/>
            <person name="Sugimoto N."/>
            <person name="Sugita M."/>
            <person name="Sumikawa N."/>
            <person name="Tanurdzic M."/>
            <person name="Theissen G."/>
            <person name="Ulvskov P."/>
            <person name="Wakazuki S."/>
            <person name="Weng J.K."/>
            <person name="Willats W.W."/>
            <person name="Wipf D."/>
            <person name="Wolf P.G."/>
            <person name="Yang L."/>
            <person name="Zimmer A.D."/>
            <person name="Zhu Q."/>
            <person name="Mitros T."/>
            <person name="Hellsten U."/>
            <person name="Loque D."/>
            <person name="Otillar R."/>
            <person name="Salamov A."/>
            <person name="Schmutz J."/>
            <person name="Shapiro H."/>
            <person name="Lindquist E."/>
            <person name="Lucas S."/>
            <person name="Rokhsar D."/>
            <person name="Grigoriev I.V."/>
        </authorList>
    </citation>
    <scope>NUCLEOTIDE SEQUENCE [LARGE SCALE GENOMIC DNA]</scope>
</reference>
<accession>D8RQ89</accession>
<feature type="region of interest" description="Disordered" evidence="1">
    <location>
        <begin position="199"/>
        <end position="264"/>
    </location>
</feature>
<evidence type="ECO:0000256" key="1">
    <source>
        <dbReference type="SAM" id="MobiDB-lite"/>
    </source>
</evidence>
<proteinExistence type="predicted"/>
<gene>
    <name evidence="2" type="ORF">SELMODRAFT_413797</name>
</gene>
<dbReference type="FunCoup" id="D8RQ89">
    <property type="interactions" value="1219"/>
</dbReference>
<dbReference type="HOGENOM" id="CLU_075425_1_0_1"/>
<dbReference type="AlphaFoldDB" id="D8RQ89"/>
<name>D8RQ89_SELML</name>
<organism evidence="3">
    <name type="scientific">Selaginella moellendorffii</name>
    <name type="common">Spikemoss</name>
    <dbReference type="NCBI Taxonomy" id="88036"/>
    <lineage>
        <taxon>Eukaryota</taxon>
        <taxon>Viridiplantae</taxon>
        <taxon>Streptophyta</taxon>
        <taxon>Embryophyta</taxon>
        <taxon>Tracheophyta</taxon>
        <taxon>Lycopodiopsida</taxon>
        <taxon>Selaginellales</taxon>
        <taxon>Selaginellaceae</taxon>
        <taxon>Selaginella</taxon>
    </lineage>
</organism>